<keyword evidence="3" id="KW-1185">Reference proteome</keyword>
<protein>
    <submittedName>
        <fullName evidence="2">Uncharacterized protein</fullName>
    </submittedName>
</protein>
<reference evidence="2 3" key="1">
    <citation type="submission" date="2019-11" db="EMBL/GenBank/DDBJ databases">
        <title>Whole genome sequence of Oryza granulata.</title>
        <authorList>
            <person name="Li W."/>
        </authorList>
    </citation>
    <scope>NUCLEOTIDE SEQUENCE [LARGE SCALE GENOMIC DNA]</scope>
    <source>
        <strain evidence="3">cv. Menghai</strain>
        <tissue evidence="2">Leaf</tissue>
    </source>
</reference>
<feature type="region of interest" description="Disordered" evidence="1">
    <location>
        <begin position="437"/>
        <end position="459"/>
    </location>
</feature>
<comment type="caution">
    <text evidence="2">The sequence shown here is derived from an EMBL/GenBank/DDBJ whole genome shotgun (WGS) entry which is preliminary data.</text>
</comment>
<proteinExistence type="predicted"/>
<feature type="compositionally biased region" description="Low complexity" evidence="1">
    <location>
        <begin position="131"/>
        <end position="145"/>
    </location>
</feature>
<feature type="compositionally biased region" description="Polar residues" evidence="1">
    <location>
        <begin position="525"/>
        <end position="535"/>
    </location>
</feature>
<feature type="region of interest" description="Disordered" evidence="1">
    <location>
        <begin position="93"/>
        <end position="159"/>
    </location>
</feature>
<sequence length="566" mass="60918">MEMLQQFAAATATPRCPLSLTAAQPTTTAQMEAAIATLHAKKQRLREAFDSLVLSSPIPLPFGWKDLDAHLSSLQSSVDVRFSQLQALEASRPAPPAAVVSAPAAARHGVQSSEDVEMEDVQQQGGKEEMASATATAPPSTSVSAKKMAPPSTVQFKEEPVEVSQTPLYSASGLATACASIDAPRLADPVGKCAGVGQDGFARHGATQPPPNPIPGCPVLQRQHMASARPKGSHPAVLRQKRTANAMNAGDTVLRPQQHMGKPRDAGDLLPQQRATAPNAADRIPRQRQQRVEARVGVANLTNPSLPPQQQQFTAGDCQLQKRQQQQQLVGVANPTNAGDLLLQKQQLTANAPNATERPFQNRRQEQHVAKPTPTVAGDLLPQQQQFTANAPNDGERLLQERQQPQKQLVAKPTNDPACNWPPLPLQHAANATNPVLRRQRQQQKMARPPNASNLPQPKQEDQHFMADCTNARNPQLPPCGMANPSNSGDLLTEEKYEQLMANQHSAPVSTLSVASNQSESTMTMKINNQNSDAIGSQPVAASEHQEQQRKGGVNRRATKSNSRGV</sequence>
<feature type="compositionally biased region" description="Low complexity" evidence="1">
    <location>
        <begin position="97"/>
        <end position="107"/>
    </location>
</feature>
<evidence type="ECO:0000313" key="2">
    <source>
        <dbReference type="EMBL" id="KAF0922491.1"/>
    </source>
</evidence>
<gene>
    <name evidence="2" type="ORF">E2562_037398</name>
</gene>
<evidence type="ECO:0000313" key="3">
    <source>
        <dbReference type="Proteomes" id="UP000479710"/>
    </source>
</evidence>
<dbReference type="OrthoDB" id="683845at2759"/>
<accession>A0A6G1ECU3</accession>
<feature type="region of interest" description="Disordered" evidence="1">
    <location>
        <begin position="470"/>
        <end position="489"/>
    </location>
</feature>
<name>A0A6G1ECU3_9ORYZ</name>
<dbReference type="EMBL" id="SPHZ02000004">
    <property type="protein sequence ID" value="KAF0922491.1"/>
    <property type="molecule type" value="Genomic_DNA"/>
</dbReference>
<feature type="region of interest" description="Disordered" evidence="1">
    <location>
        <begin position="525"/>
        <end position="566"/>
    </location>
</feature>
<organism evidence="2 3">
    <name type="scientific">Oryza meyeriana var. granulata</name>
    <dbReference type="NCBI Taxonomy" id="110450"/>
    <lineage>
        <taxon>Eukaryota</taxon>
        <taxon>Viridiplantae</taxon>
        <taxon>Streptophyta</taxon>
        <taxon>Embryophyta</taxon>
        <taxon>Tracheophyta</taxon>
        <taxon>Spermatophyta</taxon>
        <taxon>Magnoliopsida</taxon>
        <taxon>Liliopsida</taxon>
        <taxon>Poales</taxon>
        <taxon>Poaceae</taxon>
        <taxon>BOP clade</taxon>
        <taxon>Oryzoideae</taxon>
        <taxon>Oryzeae</taxon>
        <taxon>Oryzinae</taxon>
        <taxon>Oryza</taxon>
        <taxon>Oryza meyeriana</taxon>
    </lineage>
</organism>
<evidence type="ECO:0000256" key="1">
    <source>
        <dbReference type="SAM" id="MobiDB-lite"/>
    </source>
</evidence>
<dbReference type="Proteomes" id="UP000479710">
    <property type="component" value="Unassembled WGS sequence"/>
</dbReference>
<dbReference type="AlphaFoldDB" id="A0A6G1ECU3"/>